<dbReference type="Proteomes" id="UP000769157">
    <property type="component" value="Unassembled WGS sequence"/>
</dbReference>
<gene>
    <name evidence="1" type="ORF">OGAPHI_003168</name>
</gene>
<accession>A0A9P8T6K9</accession>
<reference evidence="1" key="2">
    <citation type="submission" date="2021-01" db="EMBL/GenBank/DDBJ databases">
        <authorList>
            <person name="Schikora-Tamarit M.A."/>
        </authorList>
    </citation>
    <scope>NUCLEOTIDE SEQUENCE</scope>
    <source>
        <strain evidence="1">CBS6075</strain>
    </source>
</reference>
<evidence type="ECO:0000313" key="1">
    <source>
        <dbReference type="EMBL" id="KAH3667519.1"/>
    </source>
</evidence>
<dbReference type="AlphaFoldDB" id="A0A9P8T6K9"/>
<name>A0A9P8T6K9_9ASCO</name>
<dbReference type="EMBL" id="JAEUBE010000183">
    <property type="protein sequence ID" value="KAH3667519.1"/>
    <property type="molecule type" value="Genomic_DNA"/>
</dbReference>
<dbReference type="GeneID" id="70235135"/>
<evidence type="ECO:0000313" key="2">
    <source>
        <dbReference type="Proteomes" id="UP000769157"/>
    </source>
</evidence>
<protein>
    <submittedName>
        <fullName evidence="1">Uncharacterized protein</fullName>
    </submittedName>
</protein>
<reference evidence="1" key="1">
    <citation type="journal article" date="2021" name="Open Biol.">
        <title>Shared evolutionary footprints suggest mitochondrial oxidative damage underlies multiple complex I losses in fungi.</title>
        <authorList>
            <person name="Schikora-Tamarit M.A."/>
            <person name="Marcet-Houben M."/>
            <person name="Nosek J."/>
            <person name="Gabaldon T."/>
        </authorList>
    </citation>
    <scope>NUCLEOTIDE SEQUENCE</scope>
    <source>
        <strain evidence="1">CBS6075</strain>
    </source>
</reference>
<sequence length="195" mass="21322">MLVGTIVMVDTRNTLDSILSKTYSSLVCRENHGFGNNRILSPSTGVDDEIRNVLSNQGLLVLVNIVGFGLVSFESDERKLSFDCTRSDLNDSNLGIGEFFSQTSTEKFHGGFGGAVNSSSWVRISACDRSDVHNISSVSLLHSRQDLLGQREESKNVGVQHCLNVRDINLPNGISSQGKTSIVNQNINLGKFSWN</sequence>
<dbReference type="RefSeq" id="XP_046062331.1">
    <property type="nucleotide sequence ID" value="XM_046204118.1"/>
</dbReference>
<organism evidence="1 2">
    <name type="scientific">Ogataea philodendri</name>
    <dbReference type="NCBI Taxonomy" id="1378263"/>
    <lineage>
        <taxon>Eukaryota</taxon>
        <taxon>Fungi</taxon>
        <taxon>Dikarya</taxon>
        <taxon>Ascomycota</taxon>
        <taxon>Saccharomycotina</taxon>
        <taxon>Pichiomycetes</taxon>
        <taxon>Pichiales</taxon>
        <taxon>Pichiaceae</taxon>
        <taxon>Ogataea</taxon>
    </lineage>
</organism>
<comment type="caution">
    <text evidence="1">The sequence shown here is derived from an EMBL/GenBank/DDBJ whole genome shotgun (WGS) entry which is preliminary data.</text>
</comment>
<keyword evidence="2" id="KW-1185">Reference proteome</keyword>
<proteinExistence type="predicted"/>